<dbReference type="Gene3D" id="3.20.20.70">
    <property type="entry name" value="Aldolase class I"/>
    <property type="match status" value="1"/>
</dbReference>
<evidence type="ECO:0000313" key="5">
    <source>
        <dbReference type="EMBL" id="CAA9522788.1"/>
    </source>
</evidence>
<gene>
    <name evidence="5" type="ORF">AVDCRST_MAG73-270</name>
</gene>
<dbReference type="PANTHER" id="PTHR12128">
    <property type="entry name" value="DIHYDRODIPICOLINATE SYNTHASE"/>
    <property type="match status" value="1"/>
</dbReference>
<keyword evidence="2 3" id="KW-0456">Lyase</keyword>
<comment type="similarity">
    <text evidence="1 3">Belongs to the DapA family.</text>
</comment>
<feature type="binding site" evidence="4">
    <location>
        <position position="209"/>
    </location>
    <ligand>
        <name>pyruvate</name>
        <dbReference type="ChEBI" id="CHEBI:15361"/>
    </ligand>
</feature>
<accession>A0A6J4TGP7</accession>
<evidence type="ECO:0000256" key="2">
    <source>
        <dbReference type="ARBA" id="ARBA00023239"/>
    </source>
</evidence>
<proteinExistence type="inferred from homology"/>
<dbReference type="EMBL" id="CADCWE010000017">
    <property type="protein sequence ID" value="CAA9522788.1"/>
    <property type="molecule type" value="Genomic_DNA"/>
</dbReference>
<evidence type="ECO:0000256" key="4">
    <source>
        <dbReference type="PIRSR" id="PIRSR001365-2"/>
    </source>
</evidence>
<dbReference type="InterPro" id="IPR013785">
    <property type="entry name" value="Aldolase_TIM"/>
</dbReference>
<dbReference type="PANTHER" id="PTHR12128:SF66">
    <property type="entry name" value="4-HYDROXY-2-OXOGLUTARATE ALDOLASE, MITOCHONDRIAL"/>
    <property type="match status" value="1"/>
</dbReference>
<dbReference type="GO" id="GO:0008840">
    <property type="term" value="F:4-hydroxy-tetrahydrodipicolinate synthase activity"/>
    <property type="evidence" value="ECO:0007669"/>
    <property type="project" value="TreeGrafter"/>
</dbReference>
<dbReference type="SUPFAM" id="SSF51569">
    <property type="entry name" value="Aldolase"/>
    <property type="match status" value="1"/>
</dbReference>
<organism evidence="5">
    <name type="scientific">uncultured Thermomicrobiales bacterium</name>
    <dbReference type="NCBI Taxonomy" id="1645740"/>
    <lineage>
        <taxon>Bacteria</taxon>
        <taxon>Pseudomonadati</taxon>
        <taxon>Thermomicrobiota</taxon>
        <taxon>Thermomicrobia</taxon>
        <taxon>Thermomicrobiales</taxon>
        <taxon>environmental samples</taxon>
    </lineage>
</organism>
<dbReference type="AlphaFoldDB" id="A0A6J4TGP7"/>
<evidence type="ECO:0000256" key="3">
    <source>
        <dbReference type="PIRNR" id="PIRNR001365"/>
    </source>
</evidence>
<reference evidence="5" key="1">
    <citation type="submission" date="2020-02" db="EMBL/GenBank/DDBJ databases">
        <authorList>
            <person name="Meier V. D."/>
        </authorList>
    </citation>
    <scope>NUCLEOTIDE SEQUENCE</scope>
    <source>
        <strain evidence="5">AVDCRST_MAG73</strain>
    </source>
</reference>
<protein>
    <recommendedName>
        <fullName evidence="6">4-hydroxy-tetrahydrodipicolinate synthase</fullName>
    </recommendedName>
</protein>
<name>A0A6J4TGP7_9BACT</name>
<sequence length="297" mass="30855">MPTPLVGCIPIVCTPFRDDGALDLPGLRRQIDWLIAEGASGVAALAIASEGYKLTEAERDAVARETVAAAAGRVPVVLSADGAGVEPALDRARRAAALGADALMVLPPSFVKPDADGLLDYYGRIADAVPVPIVVQDAPQLTGVAMAPALWARLAAAHPGVRYLKIEGAPQGSTISAALAAAPGRLAVFCGWGGLSILDALERGAAGSMPAPNFTRLFAAIQTDWEAGDRSAAAARFAAELPFLLWTMQSIDHSVAAAKEDLRRRGLIASARQRGPAARLDDIARGQLARFLDARLG</sequence>
<dbReference type="CDD" id="cd00408">
    <property type="entry name" value="DHDPS-like"/>
    <property type="match status" value="1"/>
</dbReference>
<evidence type="ECO:0000256" key="1">
    <source>
        <dbReference type="ARBA" id="ARBA00007592"/>
    </source>
</evidence>
<evidence type="ECO:0008006" key="6">
    <source>
        <dbReference type="Google" id="ProtNLM"/>
    </source>
</evidence>
<dbReference type="GO" id="GO:0005829">
    <property type="term" value="C:cytosol"/>
    <property type="evidence" value="ECO:0007669"/>
    <property type="project" value="TreeGrafter"/>
</dbReference>
<dbReference type="SMART" id="SM01130">
    <property type="entry name" value="DHDPS"/>
    <property type="match status" value="1"/>
</dbReference>
<dbReference type="InterPro" id="IPR002220">
    <property type="entry name" value="DapA-like"/>
</dbReference>
<dbReference type="PRINTS" id="PR00146">
    <property type="entry name" value="DHPICSNTHASE"/>
</dbReference>
<dbReference type="Pfam" id="PF00701">
    <property type="entry name" value="DHDPS"/>
    <property type="match status" value="1"/>
</dbReference>
<dbReference type="PIRSF" id="PIRSF001365">
    <property type="entry name" value="DHDPS"/>
    <property type="match status" value="1"/>
</dbReference>